<name>S9S5A2_9RHOB</name>
<keyword evidence="2" id="KW-1185">Reference proteome</keyword>
<sequence length="48" mass="4814">MTGANENPGALAGAAGAEVKALENLHDEGTASPAARHPIIARHWGALV</sequence>
<proteinExistence type="predicted"/>
<gene>
    <name evidence="1" type="ORF">Salmuc_02750</name>
</gene>
<accession>S9S5A2</accession>
<dbReference type="HOGENOM" id="CLU_3157602_0_0_5"/>
<protein>
    <submittedName>
        <fullName evidence="1">Uncharacterized protein</fullName>
    </submittedName>
</protein>
<dbReference type="EMBL" id="APVH01000009">
    <property type="protein sequence ID" value="EPX85370.1"/>
    <property type="molecule type" value="Genomic_DNA"/>
</dbReference>
<organism evidence="1 2">
    <name type="scientific">Salipiger mucosus DSM 16094</name>
    <dbReference type="NCBI Taxonomy" id="1123237"/>
    <lineage>
        <taxon>Bacteria</taxon>
        <taxon>Pseudomonadati</taxon>
        <taxon>Pseudomonadota</taxon>
        <taxon>Alphaproteobacteria</taxon>
        <taxon>Rhodobacterales</taxon>
        <taxon>Roseobacteraceae</taxon>
        <taxon>Salipiger</taxon>
    </lineage>
</organism>
<comment type="caution">
    <text evidence="1">The sequence shown here is derived from an EMBL/GenBank/DDBJ whole genome shotgun (WGS) entry which is preliminary data.</text>
</comment>
<dbReference type="Proteomes" id="UP000015347">
    <property type="component" value="Unassembled WGS sequence"/>
</dbReference>
<evidence type="ECO:0000313" key="1">
    <source>
        <dbReference type="EMBL" id="EPX85370.1"/>
    </source>
</evidence>
<dbReference type="AlphaFoldDB" id="S9S5A2"/>
<reference evidence="2" key="1">
    <citation type="journal article" date="2014" name="Stand. Genomic Sci.">
        <title>Genome sequence of the exopolysaccharide-producing Salipiger mucosus type strain (DSM 16094(T)), a moderately halophilic member of the Roseobacter clade.</title>
        <authorList>
            <person name="Riedel T."/>
            <person name="Spring S."/>
            <person name="Fiebig A."/>
            <person name="Petersen J."/>
            <person name="Kyrpides N.C."/>
            <person name="Goker M."/>
            <person name="Klenk H.P."/>
        </authorList>
    </citation>
    <scope>NUCLEOTIDE SEQUENCE [LARGE SCALE GENOMIC DNA]</scope>
    <source>
        <strain evidence="2">DSM 16094</strain>
    </source>
</reference>
<evidence type="ECO:0000313" key="2">
    <source>
        <dbReference type="Proteomes" id="UP000015347"/>
    </source>
</evidence>